<dbReference type="GO" id="GO:0005634">
    <property type="term" value="C:nucleus"/>
    <property type="evidence" value="ECO:0007669"/>
    <property type="project" value="UniProtKB-SubCell"/>
</dbReference>
<evidence type="ECO:0000313" key="7">
    <source>
        <dbReference type="EMBL" id="KAF4649720.1"/>
    </source>
</evidence>
<evidence type="ECO:0000256" key="3">
    <source>
        <dbReference type="ARBA" id="ARBA00022771"/>
    </source>
</evidence>
<sequence>MPPPPKKPKKERGDNLAVKYPDWEFVEPEQARCPWCHKLIKMTKSSLTGVESHNRTCKVRKAQENGQAEAPIMKDLREMGASACSLKTTLDLIVNAGLPLSIAEGTFFKRFVHSLCPTFVLPSRRALGREIRRRLQDHSQATADELRDILDLSLTIDIWSRSSRSSFISLTGHFVSEGSLRSKLIDFIELTGRHTGENIARHVHDALQASQCLLKVRAFTTDSASSNFRAMTVLKDVLHMGDFVHLGCVAHKLHLCVVNGLGMWASTSLEDLKQSQDSQFDSTNAAGDHPAVLGPDAVDYALQDLIREDDRFLELDENDDDGDDSDLGSADIDGDLDRAWSEGVETDGSRDTKSVSGLLKKLRSHARLLRVSNVAHDLLDESISRSYDGKLKFQVIPRDVVVRWNSTSRLLSWFVKFRDGFGLFQRQCLARPKSDPLRQHMSRYALTPRDEDLTDGLLELLSPFEKVTKTLSGSSYVTISSIRPAIRGLLRKLNVCAGDHRSLSRLSKGLADKFEYYFQYALQPNSITGDICVCSTFLDPKYSSTEFQADGHQSVKSVISYFSIDGATPDDDSDDTESVDSRRALGREIRRRLQDHFQATADELRDILDLSLTIDIWSRSSRSSFISLTGHFVSEGSLRSKRIDFIELTGRHTGENIARHVHDALQASQCLLKVRAFTTDSASSNFRAMTVLKDVLHMGDFVHLGCAAHKLHLCVVNGLGMWASTSLEDLKQSQDSQFDSTNAAGDHPAVLGPDAVDYALQDLIREDDRFLELDENDDDGDDSDLGSADIDGDLDGAWSEGVETDGSRDTKSVSGLVKKLRSHARLLRVSNVAHDLLDESISRSYDGKLKFQVIPRDVVVRWNSTSRLLSWFVKFRDGFGLFQRQCLARPKSDPLRQHMSRYALTPRDEDLTDGLLELLSPFEK</sequence>
<dbReference type="InterPro" id="IPR012337">
    <property type="entry name" value="RNaseH-like_sf"/>
</dbReference>
<protein>
    <submittedName>
        <fullName evidence="7">Uncharacterized protein</fullName>
    </submittedName>
</protein>
<evidence type="ECO:0000256" key="5">
    <source>
        <dbReference type="ARBA" id="ARBA00023242"/>
    </source>
</evidence>
<gene>
    <name evidence="7" type="ORF">FOL47_001789</name>
</gene>
<evidence type="ECO:0000256" key="1">
    <source>
        <dbReference type="ARBA" id="ARBA00004123"/>
    </source>
</evidence>
<name>A0A7J6KRM2_PERCH</name>
<feature type="compositionally biased region" description="Acidic residues" evidence="6">
    <location>
        <begin position="774"/>
        <end position="794"/>
    </location>
</feature>
<evidence type="ECO:0000256" key="4">
    <source>
        <dbReference type="ARBA" id="ARBA00022833"/>
    </source>
</evidence>
<dbReference type="OrthoDB" id="1607513at2759"/>
<accession>A0A7J6KRM2</accession>
<proteinExistence type="predicted"/>
<dbReference type="PANTHER" id="PTHR46481">
    <property type="entry name" value="ZINC FINGER BED DOMAIN-CONTAINING PROTEIN 4"/>
    <property type="match status" value="1"/>
</dbReference>
<comment type="subcellular location">
    <subcellularLocation>
        <location evidence="1">Nucleus</location>
    </subcellularLocation>
</comment>
<reference evidence="7 8" key="1">
    <citation type="submission" date="2020-04" db="EMBL/GenBank/DDBJ databases">
        <title>Perkinsus chesapeaki whole genome sequence.</title>
        <authorList>
            <person name="Bogema D.R."/>
        </authorList>
    </citation>
    <scope>NUCLEOTIDE SEQUENCE [LARGE SCALE GENOMIC DNA]</scope>
    <source>
        <strain evidence="7">ATCC PRA-425</strain>
    </source>
</reference>
<feature type="non-terminal residue" evidence="7">
    <location>
        <position position="1"/>
    </location>
</feature>
<comment type="caution">
    <text evidence="7">The sequence shown here is derived from an EMBL/GenBank/DDBJ whole genome shotgun (WGS) entry which is preliminary data.</text>
</comment>
<feature type="region of interest" description="Disordered" evidence="6">
    <location>
        <begin position="774"/>
        <end position="810"/>
    </location>
</feature>
<dbReference type="EMBL" id="JAAPAO010001445">
    <property type="protein sequence ID" value="KAF4649720.1"/>
    <property type="molecule type" value="Genomic_DNA"/>
</dbReference>
<dbReference type="AlphaFoldDB" id="A0A7J6KRM2"/>
<dbReference type="PANTHER" id="PTHR46481:SF10">
    <property type="entry name" value="ZINC FINGER BED DOMAIN-CONTAINING PROTEIN 39"/>
    <property type="match status" value="1"/>
</dbReference>
<keyword evidence="4" id="KW-0862">Zinc</keyword>
<keyword evidence="5" id="KW-0539">Nucleus</keyword>
<evidence type="ECO:0000256" key="2">
    <source>
        <dbReference type="ARBA" id="ARBA00022723"/>
    </source>
</evidence>
<dbReference type="SUPFAM" id="SSF53098">
    <property type="entry name" value="Ribonuclease H-like"/>
    <property type="match status" value="2"/>
</dbReference>
<keyword evidence="2" id="KW-0479">Metal-binding</keyword>
<dbReference type="InterPro" id="IPR052035">
    <property type="entry name" value="ZnF_BED_domain_contain"/>
</dbReference>
<keyword evidence="8" id="KW-1185">Reference proteome</keyword>
<organism evidence="7 8">
    <name type="scientific">Perkinsus chesapeaki</name>
    <name type="common">Clam parasite</name>
    <name type="synonym">Perkinsus andrewsi</name>
    <dbReference type="NCBI Taxonomy" id="330153"/>
    <lineage>
        <taxon>Eukaryota</taxon>
        <taxon>Sar</taxon>
        <taxon>Alveolata</taxon>
        <taxon>Perkinsozoa</taxon>
        <taxon>Perkinsea</taxon>
        <taxon>Perkinsida</taxon>
        <taxon>Perkinsidae</taxon>
        <taxon>Perkinsus</taxon>
    </lineage>
</organism>
<evidence type="ECO:0000256" key="6">
    <source>
        <dbReference type="SAM" id="MobiDB-lite"/>
    </source>
</evidence>
<keyword evidence="3" id="KW-0863">Zinc-finger</keyword>
<dbReference type="Proteomes" id="UP000591131">
    <property type="component" value="Unassembled WGS sequence"/>
</dbReference>
<dbReference type="GO" id="GO:0008270">
    <property type="term" value="F:zinc ion binding"/>
    <property type="evidence" value="ECO:0007669"/>
    <property type="project" value="UniProtKB-KW"/>
</dbReference>
<evidence type="ECO:0000313" key="8">
    <source>
        <dbReference type="Proteomes" id="UP000591131"/>
    </source>
</evidence>